<dbReference type="GeneID" id="106806112"/>
<dbReference type="Proteomes" id="UP000695022">
    <property type="component" value="Unplaced"/>
</dbReference>
<gene>
    <name evidence="2" type="primary">LOC106806112</name>
</gene>
<dbReference type="SUPFAM" id="SSF53098">
    <property type="entry name" value="Ribonuclease H-like"/>
    <property type="match status" value="1"/>
</dbReference>
<organism evidence="1 2">
    <name type="scientific">Priapulus caudatus</name>
    <name type="common">Priapulid worm</name>
    <dbReference type="NCBI Taxonomy" id="37621"/>
    <lineage>
        <taxon>Eukaryota</taxon>
        <taxon>Metazoa</taxon>
        <taxon>Ecdysozoa</taxon>
        <taxon>Scalidophora</taxon>
        <taxon>Priapulida</taxon>
        <taxon>Priapulimorpha</taxon>
        <taxon>Priapulimorphida</taxon>
        <taxon>Priapulidae</taxon>
        <taxon>Priapulus</taxon>
    </lineage>
</organism>
<evidence type="ECO:0000313" key="1">
    <source>
        <dbReference type="Proteomes" id="UP000695022"/>
    </source>
</evidence>
<dbReference type="InterPro" id="IPR012337">
    <property type="entry name" value="RNaseH-like_sf"/>
</dbReference>
<evidence type="ECO:0000313" key="2">
    <source>
        <dbReference type="RefSeq" id="XP_014663451.1"/>
    </source>
</evidence>
<protein>
    <submittedName>
        <fullName evidence="2">Zinc finger MYM-type protein 1-like</fullName>
    </submittedName>
</protein>
<proteinExistence type="predicted"/>
<dbReference type="PANTHER" id="PTHR45749:SF23">
    <property type="entry name" value="ZINC FINGER MYM-TYPE PROTEIN 1-LIKE"/>
    <property type="match status" value="1"/>
</dbReference>
<dbReference type="PANTHER" id="PTHR45749">
    <property type="match status" value="1"/>
</dbReference>
<reference evidence="2" key="1">
    <citation type="submission" date="2025-08" db="UniProtKB">
        <authorList>
            <consortium name="RefSeq"/>
        </authorList>
    </citation>
    <scope>IDENTIFICATION</scope>
</reference>
<name>A0ABM1DU30_PRICU</name>
<accession>A0ABM1DU30</accession>
<sequence>MRGAFCDDGVKEAKYFSVTVDSTPDASPVDQLTCVLRYMENETPVERFVHFFDNAGHTGQDQANSLLRFLEANGIDIANCRGQSYDNAANMSGKYRGMQAIIQQINPLAVYVPCTAHSLNLVGQTAVSSCRPVVSYFGFVQELYNFFTSSKSRFANLMDRIKKDHASRRA</sequence>
<keyword evidence="1" id="KW-1185">Reference proteome</keyword>
<dbReference type="RefSeq" id="XP_014663451.1">
    <property type="nucleotide sequence ID" value="XM_014807965.1"/>
</dbReference>